<name>A0A8X7TI92_BRACI</name>
<sequence>MGMYEWRVYVYSSRQVMEFQRLLSSIPVQYTAYYPPVNVNGMLYRWERIVDDSAPGSLLAYDFFGPEDDVRFQVIRLPLPYNEDVRRCLTTSRRGDVIYIENIEMLQGRLKVWKMNKNKTIRVVVVNGGTCREEINLASLWDLILIVFPWPLIRLMLRSSICGVFNTAVWCQVTCRRKSLLFIKSQRIGVIGKALMHTILKGI</sequence>
<evidence type="ECO:0000313" key="3">
    <source>
        <dbReference type="Proteomes" id="UP000886595"/>
    </source>
</evidence>
<feature type="domain" description="F-box protein At3g26010-like beta-propeller" evidence="1">
    <location>
        <begin position="5"/>
        <end position="123"/>
    </location>
</feature>
<accession>A0A8X7TI92</accession>
<dbReference type="EMBL" id="JAAMPC010001176">
    <property type="protein sequence ID" value="KAG2241236.1"/>
    <property type="molecule type" value="Genomic_DNA"/>
</dbReference>
<reference evidence="2 3" key="1">
    <citation type="submission" date="2020-02" db="EMBL/GenBank/DDBJ databases">
        <authorList>
            <person name="Ma Q."/>
            <person name="Huang Y."/>
            <person name="Song X."/>
            <person name="Pei D."/>
        </authorList>
    </citation>
    <scope>NUCLEOTIDE SEQUENCE [LARGE SCALE GENOMIC DNA]</scope>
    <source>
        <strain evidence="2">Sxm20200214</strain>
        <tissue evidence="2">Leaf</tissue>
    </source>
</reference>
<keyword evidence="3" id="KW-1185">Reference proteome</keyword>
<dbReference type="InterPro" id="IPR056592">
    <property type="entry name" value="Beta-prop_At3g26010-like"/>
</dbReference>
<proteinExistence type="predicted"/>
<gene>
    <name evidence="2" type="ORF">Bca52824_096782</name>
</gene>
<organism evidence="2 3">
    <name type="scientific">Brassica carinata</name>
    <name type="common">Ethiopian mustard</name>
    <name type="synonym">Abyssinian cabbage</name>
    <dbReference type="NCBI Taxonomy" id="52824"/>
    <lineage>
        <taxon>Eukaryota</taxon>
        <taxon>Viridiplantae</taxon>
        <taxon>Streptophyta</taxon>
        <taxon>Embryophyta</taxon>
        <taxon>Tracheophyta</taxon>
        <taxon>Spermatophyta</taxon>
        <taxon>Magnoliopsida</taxon>
        <taxon>eudicotyledons</taxon>
        <taxon>Gunneridae</taxon>
        <taxon>Pentapetalae</taxon>
        <taxon>rosids</taxon>
        <taxon>malvids</taxon>
        <taxon>Brassicales</taxon>
        <taxon>Brassicaceae</taxon>
        <taxon>Brassiceae</taxon>
        <taxon>Brassica</taxon>
    </lineage>
</organism>
<evidence type="ECO:0000313" key="2">
    <source>
        <dbReference type="EMBL" id="KAG2241236.1"/>
    </source>
</evidence>
<dbReference type="OrthoDB" id="674184at2759"/>
<dbReference type="Proteomes" id="UP000886595">
    <property type="component" value="Unassembled WGS sequence"/>
</dbReference>
<evidence type="ECO:0000259" key="1">
    <source>
        <dbReference type="Pfam" id="PF24750"/>
    </source>
</evidence>
<comment type="caution">
    <text evidence="2">The sequence shown here is derived from an EMBL/GenBank/DDBJ whole genome shotgun (WGS) entry which is preliminary data.</text>
</comment>
<protein>
    <recommendedName>
        <fullName evidence="1">F-box protein At3g26010-like beta-propeller domain-containing protein</fullName>
    </recommendedName>
</protein>
<dbReference type="AlphaFoldDB" id="A0A8X7TI92"/>
<dbReference type="Pfam" id="PF24750">
    <property type="entry name" value="b-prop_At3g26010-like"/>
    <property type="match status" value="1"/>
</dbReference>